<dbReference type="SUPFAM" id="SSF56436">
    <property type="entry name" value="C-type lectin-like"/>
    <property type="match status" value="1"/>
</dbReference>
<protein>
    <submittedName>
        <fullName evidence="1">Uncharacterized protein</fullName>
    </submittedName>
</protein>
<gene>
    <name evidence="1" type="ORF">LNINA_LOCUS6408</name>
</gene>
<accession>A0AAV1JBU5</accession>
<evidence type="ECO:0000313" key="1">
    <source>
        <dbReference type="EMBL" id="CAK1546901.1"/>
    </source>
</evidence>
<evidence type="ECO:0000313" key="2">
    <source>
        <dbReference type="Proteomes" id="UP001497472"/>
    </source>
</evidence>
<sequence>MTMMLKGTHAELIGIYTGIHAKFSKGDFYSIGGLAPGKMPLQWHLLIYEPDNEQNDEQCIAMHSNETIADTISWTYELVAVTTYKFHNIALNYSRAFMACSAEGLDLAIINSEVEGHVLSAVRRSRNGQLEDRSCSERASFVCEKSVDSLLID</sequence>
<proteinExistence type="predicted"/>
<name>A0AAV1JBU5_9NEOP</name>
<reference evidence="1 2" key="1">
    <citation type="submission" date="2023-11" db="EMBL/GenBank/DDBJ databases">
        <authorList>
            <person name="Okamura Y."/>
        </authorList>
    </citation>
    <scope>NUCLEOTIDE SEQUENCE [LARGE SCALE GENOMIC DNA]</scope>
</reference>
<dbReference type="AlphaFoldDB" id="A0AAV1JBU5"/>
<dbReference type="InterPro" id="IPR016187">
    <property type="entry name" value="CTDL_fold"/>
</dbReference>
<dbReference type="EMBL" id="CAVLEF010000009">
    <property type="protein sequence ID" value="CAK1546901.1"/>
    <property type="molecule type" value="Genomic_DNA"/>
</dbReference>
<dbReference type="CDD" id="cd00037">
    <property type="entry name" value="CLECT"/>
    <property type="match status" value="1"/>
</dbReference>
<organism evidence="1 2">
    <name type="scientific">Leptosia nina</name>
    <dbReference type="NCBI Taxonomy" id="320188"/>
    <lineage>
        <taxon>Eukaryota</taxon>
        <taxon>Metazoa</taxon>
        <taxon>Ecdysozoa</taxon>
        <taxon>Arthropoda</taxon>
        <taxon>Hexapoda</taxon>
        <taxon>Insecta</taxon>
        <taxon>Pterygota</taxon>
        <taxon>Neoptera</taxon>
        <taxon>Endopterygota</taxon>
        <taxon>Lepidoptera</taxon>
        <taxon>Glossata</taxon>
        <taxon>Ditrysia</taxon>
        <taxon>Papilionoidea</taxon>
        <taxon>Pieridae</taxon>
        <taxon>Pierinae</taxon>
        <taxon>Leptosia</taxon>
    </lineage>
</organism>
<keyword evidence="2" id="KW-1185">Reference proteome</keyword>
<comment type="caution">
    <text evidence="1">The sequence shown here is derived from an EMBL/GenBank/DDBJ whole genome shotgun (WGS) entry which is preliminary data.</text>
</comment>
<dbReference type="Proteomes" id="UP001497472">
    <property type="component" value="Unassembled WGS sequence"/>
</dbReference>